<name>A0A564XXI9_HYMDI</name>
<keyword evidence="1" id="KW-0472">Membrane</keyword>
<keyword evidence="1" id="KW-0812">Transmembrane</keyword>
<proteinExistence type="predicted"/>
<dbReference type="AlphaFoldDB" id="A0A564XXI9"/>
<accession>A0A564XXI9</accession>
<protein>
    <submittedName>
        <fullName evidence="2">Uncharacterized protein</fullName>
    </submittedName>
</protein>
<dbReference type="EMBL" id="CABIJS010000022">
    <property type="protein sequence ID" value="VUZ39737.1"/>
    <property type="molecule type" value="Genomic_DNA"/>
</dbReference>
<evidence type="ECO:0000256" key="1">
    <source>
        <dbReference type="SAM" id="Phobius"/>
    </source>
</evidence>
<organism evidence="2 3">
    <name type="scientific">Hymenolepis diminuta</name>
    <name type="common">Rat tapeworm</name>
    <dbReference type="NCBI Taxonomy" id="6216"/>
    <lineage>
        <taxon>Eukaryota</taxon>
        <taxon>Metazoa</taxon>
        <taxon>Spiralia</taxon>
        <taxon>Lophotrochozoa</taxon>
        <taxon>Platyhelminthes</taxon>
        <taxon>Cestoda</taxon>
        <taxon>Eucestoda</taxon>
        <taxon>Cyclophyllidea</taxon>
        <taxon>Hymenolepididae</taxon>
        <taxon>Hymenolepis</taxon>
    </lineage>
</organism>
<keyword evidence="3" id="KW-1185">Reference proteome</keyword>
<evidence type="ECO:0000313" key="2">
    <source>
        <dbReference type="EMBL" id="VUZ39737.1"/>
    </source>
</evidence>
<dbReference type="Proteomes" id="UP000321570">
    <property type="component" value="Unassembled WGS sequence"/>
</dbReference>
<keyword evidence="1" id="KW-1133">Transmembrane helix</keyword>
<sequence>MVGKRLMTYIDDSWKINNGFFEFIPEDGMYVDLTQPGLLSQGQITHIFWRRGFASLVRIFSTSFASFLIHFIFHRSRSQALVTFI</sequence>
<feature type="transmembrane region" description="Helical" evidence="1">
    <location>
        <begin position="53"/>
        <end position="73"/>
    </location>
</feature>
<gene>
    <name evidence="2" type="ORF">WMSIL1_LOCUS941</name>
</gene>
<reference evidence="2 3" key="1">
    <citation type="submission" date="2019-07" db="EMBL/GenBank/DDBJ databases">
        <authorList>
            <person name="Jastrzebski P J."/>
            <person name="Paukszto L."/>
            <person name="Jastrzebski P J."/>
        </authorList>
    </citation>
    <scope>NUCLEOTIDE SEQUENCE [LARGE SCALE GENOMIC DNA]</scope>
    <source>
        <strain evidence="2 3">WMS-il1</strain>
    </source>
</reference>
<evidence type="ECO:0000313" key="3">
    <source>
        <dbReference type="Proteomes" id="UP000321570"/>
    </source>
</evidence>